<dbReference type="EMBL" id="SNRY01001828">
    <property type="protein sequence ID" value="KAA6328382.1"/>
    <property type="molecule type" value="Genomic_DNA"/>
</dbReference>
<reference evidence="1" key="1">
    <citation type="submission" date="2019-03" db="EMBL/GenBank/DDBJ databases">
        <title>Single cell metagenomics reveals metabolic interactions within the superorganism composed of flagellate Streblomastix strix and complex community of Bacteroidetes bacteria on its surface.</title>
        <authorList>
            <person name="Treitli S.C."/>
            <person name="Kolisko M."/>
            <person name="Husnik F."/>
            <person name="Keeling P."/>
            <person name="Hampl V."/>
        </authorList>
    </citation>
    <scope>NUCLEOTIDE SEQUENCE</scope>
    <source>
        <strain evidence="1">STM</strain>
    </source>
</reference>
<sequence>MIMQVFINECSLHGQYAEHNIEGAIRNFIGTLKFINDFKIAKNMFRAQYFFDVYKAFEDEHLGTILKQNPSLKSVFFENIKSVSKWEDSKVHDSSAKYIFENDDYVGTSIAELTERKIQNRQLKGVLINFQESKFENKEHIEICKNRVQCVHLNCPFDEGSVLKCFIDNGIINPNEDYDITSRHPPRDYQTILRDESTFKLTTYFNQSRRVYERINHDDLWVVDNFHYGKDAHIEIFDKTTGNHLGTSSYNAVKIETKYKKNDRNLFL</sequence>
<name>A0A5J4R3T3_9ZZZZ</name>
<organism evidence="1">
    <name type="scientific">termite gut metagenome</name>
    <dbReference type="NCBI Taxonomy" id="433724"/>
    <lineage>
        <taxon>unclassified sequences</taxon>
        <taxon>metagenomes</taxon>
        <taxon>organismal metagenomes</taxon>
    </lineage>
</organism>
<gene>
    <name evidence="1" type="ORF">EZS27_022713</name>
</gene>
<protein>
    <submittedName>
        <fullName evidence="1">Uncharacterized protein</fullName>
    </submittedName>
</protein>
<evidence type="ECO:0000313" key="1">
    <source>
        <dbReference type="EMBL" id="KAA6328382.1"/>
    </source>
</evidence>
<proteinExistence type="predicted"/>
<accession>A0A5J4R3T3</accession>
<comment type="caution">
    <text evidence="1">The sequence shown here is derived from an EMBL/GenBank/DDBJ whole genome shotgun (WGS) entry which is preliminary data.</text>
</comment>
<dbReference type="AlphaFoldDB" id="A0A5J4R3T3"/>